<dbReference type="AlphaFoldDB" id="A0A6N0HPY5"/>
<evidence type="ECO:0000256" key="9">
    <source>
        <dbReference type="SAM" id="Phobius"/>
    </source>
</evidence>
<dbReference type="EMBL" id="CP054490">
    <property type="protein sequence ID" value="QKQ24403.1"/>
    <property type="molecule type" value="Genomic_DNA"/>
</dbReference>
<accession>A0A6N0HPY5</accession>
<feature type="transmembrane region" description="Helical" evidence="9">
    <location>
        <begin position="61"/>
        <end position="81"/>
    </location>
</feature>
<comment type="similarity">
    <text evidence="3">Belongs to the LptF/LptG family.</text>
</comment>
<reference evidence="10 11" key="1">
    <citation type="submission" date="2020-05" db="EMBL/GenBank/DDBJ databases">
        <title>Horizontal transmission and recombination maintain forever young bacterial symbiont genomes.</title>
        <authorList>
            <person name="Russell S.L."/>
            <person name="Pepper-Tunick E."/>
            <person name="Svedberg J."/>
            <person name="Byrne A."/>
            <person name="Ruelas Castillo J."/>
            <person name="Vollmers C."/>
            <person name="Beinart R.A."/>
            <person name="Corbett-Detig R."/>
        </authorList>
    </citation>
    <scope>NUCLEOTIDE SEQUENCE [LARGE SCALE GENOMIC DNA]</scope>
    <source>
        <strain evidence="10">JDF_Ridge</strain>
    </source>
</reference>
<proteinExistence type="inferred from homology"/>
<keyword evidence="11" id="KW-1185">Reference proteome</keyword>
<evidence type="ECO:0000256" key="2">
    <source>
        <dbReference type="ARBA" id="ARBA00004651"/>
    </source>
</evidence>
<feature type="transmembrane region" description="Helical" evidence="9">
    <location>
        <begin position="307"/>
        <end position="329"/>
    </location>
</feature>
<comment type="function">
    <text evidence="1">Part of the ABC transporter complex LptBFG involved in the translocation of lipopolysaccharide (LPS) from the inner membrane to the outer membrane.</text>
</comment>
<evidence type="ECO:0000313" key="10">
    <source>
        <dbReference type="EMBL" id="QKQ24403.1"/>
    </source>
</evidence>
<dbReference type="KEGG" id="reo:HUE58_04565"/>
<name>A0A6N0HPY5_9GAMM</name>
<evidence type="ECO:0000256" key="7">
    <source>
        <dbReference type="ARBA" id="ARBA00023136"/>
    </source>
</evidence>
<keyword evidence="7 9" id="KW-0472">Membrane</keyword>
<comment type="subunit">
    <text evidence="8">Component of the lipopolysaccharide transport and assembly complex. The LptBFG transporter is composed of two ATP-binding proteins (LptB) and two transmembrane proteins (LptF and LptG).</text>
</comment>
<organism evidence="10 11">
    <name type="scientific">Candidatus Ruthia endofausta</name>
    <dbReference type="NCBI Taxonomy" id="2738852"/>
    <lineage>
        <taxon>Bacteria</taxon>
        <taxon>Pseudomonadati</taxon>
        <taxon>Pseudomonadota</taxon>
        <taxon>Gammaproteobacteria</taxon>
        <taxon>Candidatus Pseudothioglobaceae</taxon>
        <taxon>Candidatus Ruthturnera</taxon>
    </lineage>
</organism>
<keyword evidence="4" id="KW-1003">Cell membrane</keyword>
<feature type="transmembrane region" description="Helical" evidence="9">
    <location>
        <begin position="102"/>
        <end position="122"/>
    </location>
</feature>
<dbReference type="InterPro" id="IPR030923">
    <property type="entry name" value="LptG"/>
</dbReference>
<evidence type="ECO:0000256" key="8">
    <source>
        <dbReference type="ARBA" id="ARBA00026081"/>
    </source>
</evidence>
<evidence type="ECO:0000313" key="11">
    <source>
        <dbReference type="Proteomes" id="UP000509429"/>
    </source>
</evidence>
<gene>
    <name evidence="10" type="primary">lptG</name>
    <name evidence="10" type="ORF">HUE58_04565</name>
</gene>
<dbReference type="GO" id="GO:0015920">
    <property type="term" value="P:lipopolysaccharide transport"/>
    <property type="evidence" value="ECO:0007669"/>
    <property type="project" value="TreeGrafter"/>
</dbReference>
<dbReference type="NCBIfam" id="TIGR04408">
    <property type="entry name" value="LptG_lptG"/>
    <property type="match status" value="1"/>
</dbReference>
<dbReference type="Pfam" id="PF03739">
    <property type="entry name" value="LptF_LptG"/>
    <property type="match status" value="1"/>
</dbReference>
<keyword evidence="5 9" id="KW-0812">Transmembrane</keyword>
<feature type="transmembrane region" description="Helical" evidence="9">
    <location>
        <begin position="335"/>
        <end position="354"/>
    </location>
</feature>
<comment type="subcellular location">
    <subcellularLocation>
        <location evidence="2">Cell membrane</location>
        <topology evidence="2">Multi-pass membrane protein</topology>
    </subcellularLocation>
</comment>
<dbReference type="PANTHER" id="PTHR33529:SF2">
    <property type="entry name" value="LIPOPOLYSACCHARIDE EXPORT SYSTEM PERMEASE PROTEIN LPTG"/>
    <property type="match status" value="1"/>
</dbReference>
<keyword evidence="6 9" id="KW-1133">Transmembrane helix</keyword>
<sequence length="360" mass="40704">MKILDRYIVKSMTFYTLAVMLVWLGIYAFFNFLEEVKFIGQADYTVFEATKYVISDIPAVMYSHSSVIILLGSLLALGHLASTSQLVVIRSAGVSIMQISHIVVRAALTFIAIVIFIGELIAPITTEYAEGSRARALGQNITFKNQQGFWLKDSGFFIHVKKNFDGKSFQDVTLIKLRESNRLDSITHSDSAISNGDNLELGQSIHYQLGKNSQLTTFSENNFEKYSVQVSFNQKLIESLKKDPRELSTWHLYQQIRFLTINHLAADVSEVEIYKRLMKPITLIAMILFSMLFIFGSLRDASLGKKIFLGLMMSLFFELASRIGGVLSLRFDYNHFLSASIPTLVVLVFVWVLLKKKSAT</sequence>
<feature type="transmembrane region" description="Helical" evidence="9">
    <location>
        <begin position="277"/>
        <end position="295"/>
    </location>
</feature>
<dbReference type="GO" id="GO:0043190">
    <property type="term" value="C:ATP-binding cassette (ABC) transporter complex"/>
    <property type="evidence" value="ECO:0007669"/>
    <property type="project" value="InterPro"/>
</dbReference>
<evidence type="ECO:0000256" key="3">
    <source>
        <dbReference type="ARBA" id="ARBA00007725"/>
    </source>
</evidence>
<dbReference type="Proteomes" id="UP000509429">
    <property type="component" value="Chromosome"/>
</dbReference>
<protein>
    <submittedName>
        <fullName evidence="10">LPS export ABC transporter permease LptG</fullName>
    </submittedName>
</protein>
<evidence type="ECO:0000256" key="1">
    <source>
        <dbReference type="ARBA" id="ARBA00002265"/>
    </source>
</evidence>
<evidence type="ECO:0000256" key="5">
    <source>
        <dbReference type="ARBA" id="ARBA00022692"/>
    </source>
</evidence>
<evidence type="ECO:0000256" key="4">
    <source>
        <dbReference type="ARBA" id="ARBA00022475"/>
    </source>
</evidence>
<dbReference type="InterPro" id="IPR005495">
    <property type="entry name" value="LptG/LptF_permease"/>
</dbReference>
<dbReference type="GO" id="GO:0055085">
    <property type="term" value="P:transmembrane transport"/>
    <property type="evidence" value="ECO:0007669"/>
    <property type="project" value="InterPro"/>
</dbReference>
<feature type="transmembrane region" description="Helical" evidence="9">
    <location>
        <begin position="12"/>
        <end position="30"/>
    </location>
</feature>
<evidence type="ECO:0000256" key="6">
    <source>
        <dbReference type="ARBA" id="ARBA00022989"/>
    </source>
</evidence>
<dbReference type="RefSeq" id="WP_174605840.1">
    <property type="nucleotide sequence ID" value="NZ_CP054490.1"/>
</dbReference>
<dbReference type="PANTHER" id="PTHR33529">
    <property type="entry name" value="SLR0882 PROTEIN-RELATED"/>
    <property type="match status" value="1"/>
</dbReference>